<dbReference type="Proteomes" id="UP000004095">
    <property type="component" value="Unassembled WGS sequence"/>
</dbReference>
<evidence type="ECO:0000313" key="3">
    <source>
        <dbReference type="Proteomes" id="UP000004095"/>
    </source>
</evidence>
<dbReference type="AlphaFoldDB" id="A1ZWD8"/>
<organism evidence="2 3">
    <name type="scientific">Microscilla marina ATCC 23134</name>
    <dbReference type="NCBI Taxonomy" id="313606"/>
    <lineage>
        <taxon>Bacteria</taxon>
        <taxon>Pseudomonadati</taxon>
        <taxon>Bacteroidota</taxon>
        <taxon>Cytophagia</taxon>
        <taxon>Cytophagales</taxon>
        <taxon>Microscillaceae</taxon>
        <taxon>Microscilla</taxon>
    </lineage>
</organism>
<dbReference type="RefSeq" id="WP_002703062.1">
    <property type="nucleotide sequence ID" value="NZ_AAWS01000051.1"/>
</dbReference>
<dbReference type="GO" id="GO:0008237">
    <property type="term" value="F:metallopeptidase activity"/>
    <property type="evidence" value="ECO:0007669"/>
    <property type="project" value="InterPro"/>
</dbReference>
<keyword evidence="3" id="KW-1185">Reference proteome</keyword>
<reference evidence="2 3" key="1">
    <citation type="submission" date="2007-01" db="EMBL/GenBank/DDBJ databases">
        <authorList>
            <person name="Haygood M."/>
            <person name="Podell S."/>
            <person name="Anderson C."/>
            <person name="Hopkinson B."/>
            <person name="Roe K."/>
            <person name="Barbeau K."/>
            <person name="Gaasterland T."/>
            <person name="Ferriera S."/>
            <person name="Johnson J."/>
            <person name="Kravitz S."/>
            <person name="Beeson K."/>
            <person name="Sutton G."/>
            <person name="Rogers Y.-H."/>
            <person name="Friedman R."/>
            <person name="Frazier M."/>
            <person name="Venter J.C."/>
        </authorList>
    </citation>
    <scope>NUCLEOTIDE SEQUENCE [LARGE SCALE GENOMIC DNA]</scope>
    <source>
        <strain evidence="2 3">ATCC 23134</strain>
    </source>
</reference>
<evidence type="ECO:0000313" key="2">
    <source>
        <dbReference type="EMBL" id="EAY25278.1"/>
    </source>
</evidence>
<evidence type="ECO:0000256" key="1">
    <source>
        <dbReference type="SAM" id="SignalP"/>
    </source>
</evidence>
<name>A1ZWD8_MICM2</name>
<dbReference type="eggNOG" id="COG5549">
    <property type="taxonomic scope" value="Bacteria"/>
</dbReference>
<protein>
    <submittedName>
        <fullName evidence="2">Protease B</fullName>
    </submittedName>
</protein>
<dbReference type="SUPFAM" id="SSF55486">
    <property type="entry name" value="Metalloproteases ('zincins'), catalytic domain"/>
    <property type="match status" value="1"/>
</dbReference>
<dbReference type="PROSITE" id="PS51257">
    <property type="entry name" value="PROKAR_LIPOPROTEIN"/>
    <property type="match status" value="1"/>
</dbReference>
<dbReference type="Pfam" id="PF12388">
    <property type="entry name" value="Peptidase_M57"/>
    <property type="match status" value="1"/>
</dbReference>
<dbReference type="InterPro" id="IPR024079">
    <property type="entry name" value="MetalloPept_cat_dom_sf"/>
</dbReference>
<comment type="caution">
    <text evidence="2">The sequence shown here is derived from an EMBL/GenBank/DDBJ whole genome shotgun (WGS) entry which is preliminary data.</text>
</comment>
<feature type="chain" id="PRO_5002642511" evidence="1">
    <location>
        <begin position="25"/>
        <end position="286"/>
    </location>
</feature>
<feature type="signal peptide" evidence="1">
    <location>
        <begin position="1"/>
        <end position="24"/>
    </location>
</feature>
<keyword evidence="2" id="KW-0645">Protease</keyword>
<dbReference type="InterPro" id="IPR024653">
    <property type="entry name" value="Peptidase_M10/M27/M57"/>
</dbReference>
<accession>A1ZWD8</accession>
<proteinExistence type="predicted"/>
<keyword evidence="2" id="KW-0378">Hydrolase</keyword>
<keyword evidence="1" id="KW-0732">Signal</keyword>
<dbReference type="GO" id="GO:0006508">
    <property type="term" value="P:proteolysis"/>
    <property type="evidence" value="ECO:0007669"/>
    <property type="project" value="UniProtKB-KW"/>
</dbReference>
<dbReference type="Gene3D" id="3.40.390.10">
    <property type="entry name" value="Collagenase (Catalytic Domain)"/>
    <property type="match status" value="1"/>
</dbReference>
<sequence>MKRITLLSVSFMMMLAAFTFSCKQQEATPNAPANNNGISQEVINQFKDLGIDARNGVYTTQTNPLTGKTQKGYSLEKDVFVSEDQFKEMLASPTTEGANGEQYRTSNLVNAPRTIRVLGYTANNSNGLGSTLREALRQSIQRYNAENLSLRFTLAFGSNFQVYDIVVYQVSNGSIGASAGFPTNGNPYKWVRMNSGVNNGGIQLARHITMHELGHCIGFRHTDWFNRSISCGSGGNEGTAGVGAIHIPGTPVAPSFDNQSIMLSCGGLGTPGAFSAGDRTALNYLY</sequence>
<gene>
    <name evidence="2" type="ORF">M23134_02748</name>
</gene>
<dbReference type="EMBL" id="AAWS01000051">
    <property type="protein sequence ID" value="EAY25278.1"/>
    <property type="molecule type" value="Genomic_DNA"/>
</dbReference>